<gene>
    <name evidence="1" type="ORF">Ssi02_76510</name>
</gene>
<evidence type="ECO:0000313" key="1">
    <source>
        <dbReference type="EMBL" id="GII97420.1"/>
    </source>
</evidence>
<reference evidence="1" key="1">
    <citation type="submission" date="2021-01" db="EMBL/GenBank/DDBJ databases">
        <title>Whole genome shotgun sequence of Sinosporangium siamense NBRC 109515.</title>
        <authorList>
            <person name="Komaki H."/>
            <person name="Tamura T."/>
        </authorList>
    </citation>
    <scope>NUCLEOTIDE SEQUENCE</scope>
    <source>
        <strain evidence="1">NBRC 109515</strain>
    </source>
</reference>
<sequence>MAFFRPRVTREAEVRYHADQEVAKGFPQVLESAREAELALREAQAAEATPEELRAAGLAFDRAITDALRAAEAGQRATFGVKAYDDRIRRRKAKATPRGAMWTSEVDRLRTLREINRITGIARVPRPVPLAARP</sequence>
<dbReference type="EMBL" id="BOOW01000059">
    <property type="protein sequence ID" value="GII97420.1"/>
    <property type="molecule type" value="Genomic_DNA"/>
</dbReference>
<dbReference type="AlphaFoldDB" id="A0A919RP95"/>
<accession>A0A919RP95</accession>
<proteinExistence type="predicted"/>
<evidence type="ECO:0000313" key="2">
    <source>
        <dbReference type="Proteomes" id="UP000606172"/>
    </source>
</evidence>
<dbReference type="RefSeq" id="WP_204033347.1">
    <property type="nucleotide sequence ID" value="NZ_BOOW01000059.1"/>
</dbReference>
<dbReference type="Proteomes" id="UP000606172">
    <property type="component" value="Unassembled WGS sequence"/>
</dbReference>
<organism evidence="1 2">
    <name type="scientific">Sinosporangium siamense</name>
    <dbReference type="NCBI Taxonomy" id="1367973"/>
    <lineage>
        <taxon>Bacteria</taxon>
        <taxon>Bacillati</taxon>
        <taxon>Actinomycetota</taxon>
        <taxon>Actinomycetes</taxon>
        <taxon>Streptosporangiales</taxon>
        <taxon>Streptosporangiaceae</taxon>
        <taxon>Sinosporangium</taxon>
    </lineage>
</organism>
<protein>
    <submittedName>
        <fullName evidence="1">Uncharacterized protein</fullName>
    </submittedName>
</protein>
<keyword evidence="2" id="KW-1185">Reference proteome</keyword>
<comment type="caution">
    <text evidence="1">The sequence shown here is derived from an EMBL/GenBank/DDBJ whole genome shotgun (WGS) entry which is preliminary data.</text>
</comment>
<name>A0A919RP95_9ACTN</name>